<dbReference type="GO" id="GO:0006412">
    <property type="term" value="P:translation"/>
    <property type="evidence" value="ECO:0007669"/>
    <property type="project" value="UniProtKB-KW"/>
</dbReference>
<comment type="catalytic activity">
    <reaction evidence="6 7">
        <text>N-terminal N-formyl-L-methionyl-[peptide] + H2O = N-terminal L-methionyl-[peptide] + formate</text>
        <dbReference type="Rhea" id="RHEA:24420"/>
        <dbReference type="Rhea" id="RHEA-COMP:10639"/>
        <dbReference type="Rhea" id="RHEA-COMP:10640"/>
        <dbReference type="ChEBI" id="CHEBI:15377"/>
        <dbReference type="ChEBI" id="CHEBI:15740"/>
        <dbReference type="ChEBI" id="CHEBI:49298"/>
        <dbReference type="ChEBI" id="CHEBI:64731"/>
        <dbReference type="EC" id="3.5.1.88"/>
    </reaction>
</comment>
<dbReference type="GO" id="GO:0042586">
    <property type="term" value="F:peptide deformylase activity"/>
    <property type="evidence" value="ECO:0007669"/>
    <property type="project" value="UniProtKB-EC"/>
</dbReference>
<dbReference type="PANTHER" id="PTHR10458">
    <property type="entry name" value="PEPTIDE DEFORMYLASE"/>
    <property type="match status" value="1"/>
</dbReference>
<protein>
    <recommendedName>
        <fullName evidence="7">Peptide deformylase</fullName>
        <ecNumber evidence="7">3.5.1.88</ecNumber>
    </recommendedName>
</protein>
<evidence type="ECO:0000313" key="8">
    <source>
        <dbReference type="EMBL" id="CAH2243688.1"/>
    </source>
</evidence>
<dbReference type="EC" id="3.5.1.88" evidence="7"/>
<name>A0A8S4S278_9NEOP</name>
<proteinExistence type="inferred from homology"/>
<evidence type="ECO:0000256" key="6">
    <source>
        <dbReference type="ARBA" id="ARBA00048875"/>
    </source>
</evidence>
<comment type="function">
    <text evidence="5 7">Removes the formyl group from the N-terminal Met of newly synthesized proteins.</text>
</comment>
<dbReference type="Pfam" id="PF01327">
    <property type="entry name" value="Pep_deformylase"/>
    <property type="match status" value="1"/>
</dbReference>
<dbReference type="FunFam" id="3.90.45.10:FF:000003">
    <property type="entry name" value="Peptide deformylase"/>
    <property type="match status" value="1"/>
</dbReference>
<dbReference type="PRINTS" id="PR01576">
    <property type="entry name" value="PDEFORMYLASE"/>
</dbReference>
<accession>A0A8S4S278</accession>
<dbReference type="Proteomes" id="UP000838756">
    <property type="component" value="Unassembled WGS sequence"/>
</dbReference>
<dbReference type="Gene3D" id="3.90.45.10">
    <property type="entry name" value="Peptide deformylase"/>
    <property type="match status" value="1"/>
</dbReference>
<comment type="caution">
    <text evidence="8">The sequence shown here is derived from an EMBL/GenBank/DDBJ whole genome shotgun (WGS) entry which is preliminary data.</text>
</comment>
<dbReference type="SUPFAM" id="SSF56420">
    <property type="entry name" value="Peptide deformylase"/>
    <property type="match status" value="1"/>
</dbReference>
<keyword evidence="2 7" id="KW-0479">Metal-binding</keyword>
<gene>
    <name evidence="8" type="primary">jg26159</name>
    <name evidence="8" type="ORF">PAEG_LOCUS19788</name>
</gene>
<dbReference type="GO" id="GO:0046872">
    <property type="term" value="F:metal ion binding"/>
    <property type="evidence" value="ECO:0007669"/>
    <property type="project" value="UniProtKB-KW"/>
</dbReference>
<reference evidence="8" key="1">
    <citation type="submission" date="2022-03" db="EMBL/GenBank/DDBJ databases">
        <authorList>
            <person name="Lindestad O."/>
        </authorList>
    </citation>
    <scope>NUCLEOTIDE SEQUENCE</scope>
</reference>
<evidence type="ECO:0000256" key="2">
    <source>
        <dbReference type="ARBA" id="ARBA00022723"/>
    </source>
</evidence>
<dbReference type="OrthoDB" id="276063at2759"/>
<dbReference type="InterPro" id="IPR036821">
    <property type="entry name" value="Peptide_deformylase_sf"/>
</dbReference>
<dbReference type="PIRSF" id="PIRSF004749">
    <property type="entry name" value="Pep_def"/>
    <property type="match status" value="1"/>
</dbReference>
<evidence type="ECO:0000256" key="7">
    <source>
        <dbReference type="RuleBase" id="RU362111"/>
    </source>
</evidence>
<keyword evidence="9" id="KW-1185">Reference proteome</keyword>
<evidence type="ECO:0000256" key="1">
    <source>
        <dbReference type="ARBA" id="ARBA00010759"/>
    </source>
</evidence>
<dbReference type="HAMAP" id="MF_00163">
    <property type="entry name" value="Pep_deformylase"/>
    <property type="match status" value="1"/>
</dbReference>
<dbReference type="CDD" id="cd00487">
    <property type="entry name" value="Pep_deformylase"/>
    <property type="match status" value="1"/>
</dbReference>
<keyword evidence="4 7" id="KW-0648">Protein biosynthesis</keyword>
<evidence type="ECO:0000256" key="5">
    <source>
        <dbReference type="ARBA" id="ARBA00037114"/>
    </source>
</evidence>
<organism evidence="8 9">
    <name type="scientific">Pararge aegeria aegeria</name>
    <dbReference type="NCBI Taxonomy" id="348720"/>
    <lineage>
        <taxon>Eukaryota</taxon>
        <taxon>Metazoa</taxon>
        <taxon>Ecdysozoa</taxon>
        <taxon>Arthropoda</taxon>
        <taxon>Hexapoda</taxon>
        <taxon>Insecta</taxon>
        <taxon>Pterygota</taxon>
        <taxon>Neoptera</taxon>
        <taxon>Endopterygota</taxon>
        <taxon>Lepidoptera</taxon>
        <taxon>Glossata</taxon>
        <taxon>Ditrysia</taxon>
        <taxon>Papilionoidea</taxon>
        <taxon>Nymphalidae</taxon>
        <taxon>Satyrinae</taxon>
        <taxon>Satyrini</taxon>
        <taxon>Parargina</taxon>
        <taxon>Pararge</taxon>
    </lineage>
</organism>
<comment type="similarity">
    <text evidence="1 7">Belongs to the polypeptide deformylase family.</text>
</comment>
<evidence type="ECO:0000256" key="4">
    <source>
        <dbReference type="ARBA" id="ARBA00022917"/>
    </source>
</evidence>
<dbReference type="PANTHER" id="PTHR10458:SF2">
    <property type="entry name" value="PEPTIDE DEFORMYLASE, MITOCHONDRIAL"/>
    <property type="match status" value="1"/>
</dbReference>
<dbReference type="GO" id="GO:0005739">
    <property type="term" value="C:mitochondrion"/>
    <property type="evidence" value="ECO:0007669"/>
    <property type="project" value="TreeGrafter"/>
</dbReference>
<sequence length="216" mass="24502">MGVIRKTLNWYARLSPSHGISPPPYKHVVQIGDPTLRRVSESVSLEKIRTKEIQGVIEKLKQVMYRYGSVGMAAPQVGVNLRIFVMRLTDKQISDISAEVIKDRDITAVPYTVYVNPQLKVVDYQKVVHPEGCESIKFFKAEVARYNAVQITGYNPEGESICQLYKGWAARIAQHEMDHLDGKLYTDIMDRKSLCCTLWEEVNMAKGKVAIPFSPE</sequence>
<evidence type="ECO:0000313" key="9">
    <source>
        <dbReference type="Proteomes" id="UP000838756"/>
    </source>
</evidence>
<dbReference type="NCBIfam" id="NF001159">
    <property type="entry name" value="PRK00150.1-3"/>
    <property type="match status" value="1"/>
</dbReference>
<dbReference type="InterPro" id="IPR023635">
    <property type="entry name" value="Peptide_deformylase"/>
</dbReference>
<dbReference type="AlphaFoldDB" id="A0A8S4S278"/>
<dbReference type="EMBL" id="CAKXAJ010025762">
    <property type="protein sequence ID" value="CAH2243688.1"/>
    <property type="molecule type" value="Genomic_DNA"/>
</dbReference>
<evidence type="ECO:0000256" key="3">
    <source>
        <dbReference type="ARBA" id="ARBA00022801"/>
    </source>
</evidence>
<keyword evidence="3 7" id="KW-0378">Hydrolase</keyword>